<evidence type="ECO:0000256" key="5">
    <source>
        <dbReference type="SAM" id="Coils"/>
    </source>
</evidence>
<dbReference type="InterPro" id="IPR007452">
    <property type="entry name" value="TamB_C"/>
</dbReference>
<accession>A0A354M4Z7</accession>
<feature type="coiled-coil region" evidence="5">
    <location>
        <begin position="717"/>
        <end position="755"/>
    </location>
</feature>
<evidence type="ECO:0000256" key="1">
    <source>
        <dbReference type="ARBA" id="ARBA00004167"/>
    </source>
</evidence>
<protein>
    <submittedName>
        <fullName evidence="8">Translocation/assembly module TamB</fullName>
    </submittedName>
</protein>
<keyword evidence="3 6" id="KW-1133">Transmembrane helix</keyword>
<evidence type="ECO:0000313" key="8">
    <source>
        <dbReference type="EMBL" id="HBJ09586.1"/>
    </source>
</evidence>
<evidence type="ECO:0000313" key="9">
    <source>
        <dbReference type="Proteomes" id="UP000262954"/>
    </source>
</evidence>
<keyword evidence="2 6" id="KW-0812">Transmembrane</keyword>
<evidence type="ECO:0000256" key="2">
    <source>
        <dbReference type="ARBA" id="ARBA00022692"/>
    </source>
</evidence>
<dbReference type="GO" id="GO:0009306">
    <property type="term" value="P:protein secretion"/>
    <property type="evidence" value="ECO:0007669"/>
    <property type="project" value="InterPro"/>
</dbReference>
<proteinExistence type="predicted"/>
<dbReference type="PANTHER" id="PTHR36985">
    <property type="entry name" value="TRANSLOCATION AND ASSEMBLY MODULE SUBUNIT TAMB"/>
    <property type="match status" value="1"/>
</dbReference>
<keyword evidence="4 6" id="KW-0472">Membrane</keyword>
<evidence type="ECO:0000256" key="3">
    <source>
        <dbReference type="ARBA" id="ARBA00022989"/>
    </source>
</evidence>
<organism evidence="8 9">
    <name type="scientific">Coprobacter fastidiosus</name>
    <dbReference type="NCBI Taxonomy" id="1099853"/>
    <lineage>
        <taxon>Bacteria</taxon>
        <taxon>Pseudomonadati</taxon>
        <taxon>Bacteroidota</taxon>
        <taxon>Bacteroidia</taxon>
        <taxon>Bacteroidales</taxon>
        <taxon>Barnesiellaceae</taxon>
        <taxon>Coprobacter</taxon>
    </lineage>
</organism>
<sequence length="1573" mass="174384">MKKILKYCFISIGILFLTLLILPFTLYIPAIQSWAKDLATTYASKQLNMSIAIERIRLKFPLNLVLDNSKIITAEGDTMLYCDNLQLDVNFRYLLQKKVQIEKFSFQNTHFHYNDTISQLNLKGDVGLLALNAKPVDLGNERVEIPNIELRNGTVSLDLGESEPDTTSSKSNPILWILDIKQLQLENIAFGMTTSPQTSDLQVKVASALLKKGIVDLGKQFVGVESVTISEAGFSYLNDTTSMSPVQPETAETDTATSLPWTIDVQSLQLKNSSGTYGLMHHIPQQGLDPDYIQLSGLNLGVNSFYNKGSEIKLKLQQLAFTERSGLSVLRTQGDFDMNSEQISLSGFSLKTFLSQIDADIKVGGDIIEQKNESPVSALLSLRVAMQDIYALYPDLQKEIALLPIETLKANTHITGSLGELDIKQFDLTLPGRFLFSGKGTMNEIINSDKLNGAFSWQSTLVHSSFVKNIFPKDLNDQIDIPNGIICNGSIRMNGKQYSPSILLKIGDGNLSANGQVNLASEAYKIDMDASQFPINSFLPKDSLGCLSMHLKGEGKGFDPLSVKTYTDIALTIDRFDYKKYDYTDLITTLHLKDGILTGILSSSSEALNLHMDISGNLSPEEYKAYIIGEIKNINTWQMGFTDTPLSVSTQLNISGSGNSKGEYTLDTELHNLQIEADQINGEFKSLALQGELLNDKIQVNFKTPDIYVSFSSPSGLDEFLKRINETNRLISEQIEKQSIDIETLQKNLPRLELKADIKSDKILNNYLERYGIQMNSANMDISILEDKPFSLSAFVDKLTTGGINLDTISFKARQDSARLLYGLHIGNKSGNLDQIASLGFNGYITDNHLRLRCLQRNRQSEQGFRFGCDAYMQDSLVHITFAPTDPILGFSTWTLNENNYFDYYFDKHMAANINMENGEQRISLQSTTNRRGRPGALNINMKGLDIASLLSSWPLAPPVAGKLSTDLVLDFPKEQVNVSGDISIAELLYDKQRVGNIDLNMRYRLNDENRQQVRLGLLVDQKEALAVKGYYQPDTTNAIQLKLQLLSLPLAIANPFLPADVSKIDGALNGEVDISGKTDAPIASGYLQFANTFISVPMIGTSFGLSDKKIEIIENDVVLNNYAINGPNKQPLTINGDLNLRDFSRIMTDITIKGSDFQMINVPKNNKTMLYGKANADLDISVKGAIDELKLRGNIGLLNGTEVTYVMRDSPLELKQQANTNMVTFVSFNDSTALADTLSVTAAKISGMDILMNVDIANEVKMAVNLSADGKNRIDLKGGGNLTYTMNTLGDSRFTGKYELTGGTVRYNPPIISEKLFNIQQGSFVSWSGDIADPSMNITAIEPLRISVTENDNNSRPVTFNVIINIKNTLENLAITFNVSAPEDLTIQNELTAMTAEQRATQAMNLLIYNTYSGPGTSTSSSLTSGNSLNSFIQKELNQWAQNNLKNIDVSFGIDSYDDTMNGGQGTRTDYSYKVSKTLFNDRFKVIIGGSFSPDAAADENLKENLVDDISLEYRLDKRDNMLIKIFRHTGYESILEGEVTQTGVGFVVRKKLLKLSELFRLSSRKEKKETK</sequence>
<dbReference type="EMBL" id="DNWC01000146">
    <property type="protein sequence ID" value="HBJ09586.1"/>
    <property type="molecule type" value="Genomic_DNA"/>
</dbReference>
<evidence type="ECO:0000259" key="7">
    <source>
        <dbReference type="Pfam" id="PF04357"/>
    </source>
</evidence>
<dbReference type="Pfam" id="PF04357">
    <property type="entry name" value="TamB"/>
    <property type="match status" value="1"/>
</dbReference>
<dbReference type="PANTHER" id="PTHR36985:SF1">
    <property type="entry name" value="TRANSLOCATION AND ASSEMBLY MODULE SUBUNIT TAMB"/>
    <property type="match status" value="1"/>
</dbReference>
<feature type="transmembrane region" description="Helical" evidence="6">
    <location>
        <begin position="7"/>
        <end position="28"/>
    </location>
</feature>
<dbReference type="Proteomes" id="UP000262954">
    <property type="component" value="Unassembled WGS sequence"/>
</dbReference>
<name>A0A354M4Z7_9BACT</name>
<evidence type="ECO:0000256" key="4">
    <source>
        <dbReference type="ARBA" id="ARBA00023136"/>
    </source>
</evidence>
<reference evidence="8 9" key="1">
    <citation type="journal article" date="2018" name="Nat. Biotechnol.">
        <title>A standardized bacterial taxonomy based on genome phylogeny substantially revises the tree of life.</title>
        <authorList>
            <person name="Parks D.H."/>
            <person name="Chuvochina M."/>
            <person name="Waite D.W."/>
            <person name="Rinke C."/>
            <person name="Skarshewski A."/>
            <person name="Chaumeil P.A."/>
            <person name="Hugenholtz P."/>
        </authorList>
    </citation>
    <scope>NUCLEOTIDE SEQUENCE [LARGE SCALE GENOMIC DNA]</scope>
    <source>
        <strain evidence="8">UBA11482</strain>
    </source>
</reference>
<dbReference type="GO" id="GO:0005886">
    <property type="term" value="C:plasma membrane"/>
    <property type="evidence" value="ECO:0007669"/>
    <property type="project" value="InterPro"/>
</dbReference>
<comment type="subcellular location">
    <subcellularLocation>
        <location evidence="1">Membrane</location>
        <topology evidence="1">Single-pass membrane protein</topology>
    </subcellularLocation>
</comment>
<evidence type="ECO:0000256" key="6">
    <source>
        <dbReference type="SAM" id="Phobius"/>
    </source>
</evidence>
<gene>
    <name evidence="8" type="ORF">DDY73_11350</name>
</gene>
<feature type="domain" description="Translocation and assembly module TamB C-terminal" evidence="7">
    <location>
        <begin position="1127"/>
        <end position="1532"/>
    </location>
</feature>
<keyword evidence="5" id="KW-0175">Coiled coil</keyword>
<comment type="caution">
    <text evidence="8">The sequence shown here is derived from an EMBL/GenBank/DDBJ whole genome shotgun (WGS) entry which is preliminary data.</text>
</comment>